<keyword evidence="1" id="KW-0732">Signal</keyword>
<evidence type="ECO:0000256" key="1">
    <source>
        <dbReference type="SAM" id="SignalP"/>
    </source>
</evidence>
<accession>A0ABV7D9Y7</accession>
<feature type="chain" id="PRO_5046319817" evidence="1">
    <location>
        <begin position="24"/>
        <end position="189"/>
    </location>
</feature>
<evidence type="ECO:0000313" key="4">
    <source>
        <dbReference type="Proteomes" id="UP001595444"/>
    </source>
</evidence>
<feature type="domain" description="Ysc84 actin-binding" evidence="2">
    <location>
        <begin position="98"/>
        <end position="188"/>
    </location>
</feature>
<dbReference type="EMBL" id="JBHRSL010000027">
    <property type="protein sequence ID" value="MFC3053427.1"/>
    <property type="molecule type" value="Genomic_DNA"/>
</dbReference>
<evidence type="ECO:0000259" key="2">
    <source>
        <dbReference type="Pfam" id="PF04366"/>
    </source>
</evidence>
<evidence type="ECO:0000313" key="3">
    <source>
        <dbReference type="EMBL" id="MFC3053427.1"/>
    </source>
</evidence>
<proteinExistence type="predicted"/>
<dbReference type="Pfam" id="PF04366">
    <property type="entry name" value="Ysc84"/>
    <property type="match status" value="1"/>
</dbReference>
<keyword evidence="4" id="KW-1185">Reference proteome</keyword>
<gene>
    <name evidence="3" type="ORF">ACFOKA_16130</name>
</gene>
<reference evidence="4" key="1">
    <citation type="journal article" date="2019" name="Int. J. Syst. Evol. Microbiol.">
        <title>The Global Catalogue of Microorganisms (GCM) 10K type strain sequencing project: providing services to taxonomists for standard genome sequencing and annotation.</title>
        <authorList>
            <consortium name="The Broad Institute Genomics Platform"/>
            <consortium name="The Broad Institute Genome Sequencing Center for Infectious Disease"/>
            <person name="Wu L."/>
            <person name="Ma J."/>
        </authorList>
    </citation>
    <scope>NUCLEOTIDE SEQUENCE [LARGE SCALE GENOMIC DNA]</scope>
    <source>
        <strain evidence="4">KCTC 62164</strain>
    </source>
</reference>
<dbReference type="Proteomes" id="UP001595444">
    <property type="component" value="Unassembled WGS sequence"/>
</dbReference>
<organism evidence="3 4">
    <name type="scientific">Kordiimonas pumila</name>
    <dbReference type="NCBI Taxonomy" id="2161677"/>
    <lineage>
        <taxon>Bacteria</taxon>
        <taxon>Pseudomonadati</taxon>
        <taxon>Pseudomonadota</taxon>
        <taxon>Alphaproteobacteria</taxon>
        <taxon>Kordiimonadales</taxon>
        <taxon>Kordiimonadaceae</taxon>
        <taxon>Kordiimonas</taxon>
    </lineage>
</organism>
<name>A0ABV7D9Y7_9PROT</name>
<dbReference type="InterPro" id="IPR007461">
    <property type="entry name" value="Ysc84_actin-binding"/>
</dbReference>
<dbReference type="RefSeq" id="WP_194215619.1">
    <property type="nucleotide sequence ID" value="NZ_CP061205.1"/>
</dbReference>
<sequence length="189" mass="20478">MIKSVTSLLLAVSLLMTTTTAFADSNSEKREKIQAIRQEVLTDLFASRPQAKAEIDESEGYAVFSNVGVQILLLGAGGGRGVVRDTKSGIDTYMKMGTIAIGLGLGVKDFRAVFIFHDRDALTNFVEHGWDFTGEADAAAVAEDKGGEIGEAASVRKKVSVYQFTENGLALQASLHGTKYWQDKKLNRE</sequence>
<comment type="caution">
    <text evidence="3">The sequence shown here is derived from an EMBL/GenBank/DDBJ whole genome shotgun (WGS) entry which is preliminary data.</text>
</comment>
<protein>
    <submittedName>
        <fullName evidence="3">YSC84-related protein</fullName>
    </submittedName>
</protein>
<feature type="signal peptide" evidence="1">
    <location>
        <begin position="1"/>
        <end position="23"/>
    </location>
</feature>